<evidence type="ECO:0008006" key="4">
    <source>
        <dbReference type="Google" id="ProtNLM"/>
    </source>
</evidence>
<keyword evidence="1" id="KW-1133">Transmembrane helix</keyword>
<reference evidence="2 3" key="1">
    <citation type="submission" date="2016-10" db="EMBL/GenBank/DDBJ databases">
        <authorList>
            <person name="de Groot N.N."/>
        </authorList>
    </citation>
    <scope>NUCLEOTIDE SEQUENCE [LARGE SCALE GENOMIC DNA]</scope>
    <source>
        <strain evidence="2 3">DSM 28286</strain>
    </source>
</reference>
<gene>
    <name evidence="2" type="ORF">SAMN05444277_113129</name>
</gene>
<protein>
    <recommendedName>
        <fullName evidence="4">DUF2975 domain-containing protein</fullName>
    </recommendedName>
</protein>
<dbReference type="AlphaFoldDB" id="A0A1I5YQU4"/>
<feature type="transmembrane region" description="Helical" evidence="1">
    <location>
        <begin position="105"/>
        <end position="126"/>
    </location>
</feature>
<evidence type="ECO:0000313" key="3">
    <source>
        <dbReference type="Proteomes" id="UP000199031"/>
    </source>
</evidence>
<organism evidence="2 3">
    <name type="scientific">Parafilimonas terrae</name>
    <dbReference type="NCBI Taxonomy" id="1465490"/>
    <lineage>
        <taxon>Bacteria</taxon>
        <taxon>Pseudomonadati</taxon>
        <taxon>Bacteroidota</taxon>
        <taxon>Chitinophagia</taxon>
        <taxon>Chitinophagales</taxon>
        <taxon>Chitinophagaceae</taxon>
        <taxon>Parafilimonas</taxon>
    </lineage>
</organism>
<name>A0A1I5YQU4_9BACT</name>
<keyword evidence="1" id="KW-0472">Membrane</keyword>
<keyword evidence="3" id="KW-1185">Reference proteome</keyword>
<feature type="transmembrane region" description="Helical" evidence="1">
    <location>
        <begin position="12"/>
        <end position="39"/>
    </location>
</feature>
<dbReference type="EMBL" id="FOXQ01000013">
    <property type="protein sequence ID" value="SFQ46591.1"/>
    <property type="molecule type" value="Genomic_DNA"/>
</dbReference>
<dbReference type="OrthoDB" id="672524at2"/>
<dbReference type="Pfam" id="PF11188">
    <property type="entry name" value="DUF2975"/>
    <property type="match status" value="1"/>
</dbReference>
<dbReference type="STRING" id="1465490.SAMN05444277_113129"/>
<evidence type="ECO:0000313" key="2">
    <source>
        <dbReference type="EMBL" id="SFQ46591.1"/>
    </source>
</evidence>
<accession>A0A1I5YQU4</accession>
<evidence type="ECO:0000256" key="1">
    <source>
        <dbReference type="SAM" id="Phobius"/>
    </source>
</evidence>
<proteinExistence type="predicted"/>
<dbReference type="InterPro" id="IPR021354">
    <property type="entry name" value="DUF2975"/>
</dbReference>
<sequence length="175" mass="19791">MKIKTTVILQVLRLLALLAFIGFSIEAGSIIISFIVSFYNPDAAKNLYKGLDLHQLKAYGEWAYYLAVIFLFSIAALKAQVWQKVMNLLSHLKMDNPFQPQMMQFLNRVSSALIAIWATGFLYNILAGFVNKRTGGELLQIIDADNFLFMAGLVFIITQVFKRGMEIQSENELTV</sequence>
<feature type="transmembrane region" description="Helical" evidence="1">
    <location>
        <begin position="62"/>
        <end position="85"/>
    </location>
</feature>
<dbReference type="Proteomes" id="UP000199031">
    <property type="component" value="Unassembled WGS sequence"/>
</dbReference>
<feature type="transmembrane region" description="Helical" evidence="1">
    <location>
        <begin position="138"/>
        <end position="161"/>
    </location>
</feature>
<dbReference type="RefSeq" id="WP_090661990.1">
    <property type="nucleotide sequence ID" value="NZ_FOXQ01000013.1"/>
</dbReference>
<keyword evidence="1" id="KW-0812">Transmembrane</keyword>